<dbReference type="PANTHER" id="PTHR35529:SF1">
    <property type="entry name" value="MANGANESE EFFLUX PUMP MNTP-RELATED"/>
    <property type="match status" value="1"/>
</dbReference>
<dbReference type="Pfam" id="PF02659">
    <property type="entry name" value="Mntp"/>
    <property type="match status" value="1"/>
</dbReference>
<evidence type="ECO:0000256" key="7">
    <source>
        <dbReference type="ARBA" id="ARBA00023211"/>
    </source>
</evidence>
<evidence type="ECO:0000313" key="10">
    <source>
        <dbReference type="Proteomes" id="UP001489509"/>
    </source>
</evidence>
<dbReference type="InterPro" id="IPR003810">
    <property type="entry name" value="Mntp/YtaF"/>
</dbReference>
<comment type="similarity">
    <text evidence="8">Belongs to the MntP (TC 9.B.29) family.</text>
</comment>
<evidence type="ECO:0000256" key="4">
    <source>
        <dbReference type="ARBA" id="ARBA00022989"/>
    </source>
</evidence>
<keyword evidence="7 8" id="KW-0464">Manganese</keyword>
<comment type="subcellular location">
    <subcellularLocation>
        <location evidence="8">Cell membrane</location>
        <topology evidence="8">Multi-pass membrane protein</topology>
    </subcellularLocation>
</comment>
<evidence type="ECO:0000256" key="8">
    <source>
        <dbReference type="HAMAP-Rule" id="MF_01521"/>
    </source>
</evidence>
<dbReference type="RefSeq" id="WP_349217694.1">
    <property type="nucleotide sequence ID" value="NZ_JBBMFD010000001.1"/>
</dbReference>
<feature type="transmembrane region" description="Helical" evidence="8">
    <location>
        <begin position="106"/>
        <end position="128"/>
    </location>
</feature>
<evidence type="ECO:0000256" key="3">
    <source>
        <dbReference type="ARBA" id="ARBA00022692"/>
    </source>
</evidence>
<dbReference type="Proteomes" id="UP001489509">
    <property type="component" value="Unassembled WGS sequence"/>
</dbReference>
<feature type="transmembrane region" description="Helical" evidence="8">
    <location>
        <begin position="39"/>
        <end position="62"/>
    </location>
</feature>
<feature type="transmembrane region" description="Helical" evidence="8">
    <location>
        <begin position="167"/>
        <end position="184"/>
    </location>
</feature>
<organism evidence="9 10">
    <name type="scientific">Solibaculum intestinale</name>
    <dbReference type="NCBI Taxonomy" id="3133165"/>
    <lineage>
        <taxon>Bacteria</taxon>
        <taxon>Bacillati</taxon>
        <taxon>Bacillota</taxon>
        <taxon>Clostridia</taxon>
        <taxon>Eubacteriales</taxon>
        <taxon>Oscillospiraceae</taxon>
        <taxon>Solibaculum</taxon>
    </lineage>
</organism>
<evidence type="ECO:0000256" key="2">
    <source>
        <dbReference type="ARBA" id="ARBA00022475"/>
    </source>
</evidence>
<gene>
    <name evidence="8" type="primary">mntP</name>
    <name evidence="9" type="ORF">WMO26_01175</name>
</gene>
<dbReference type="PANTHER" id="PTHR35529">
    <property type="entry name" value="MANGANESE EFFLUX PUMP MNTP-RELATED"/>
    <property type="match status" value="1"/>
</dbReference>
<keyword evidence="10" id="KW-1185">Reference proteome</keyword>
<keyword evidence="2 8" id="KW-1003">Cell membrane</keyword>
<dbReference type="InterPro" id="IPR022929">
    <property type="entry name" value="Put_MntP"/>
</dbReference>
<protein>
    <recommendedName>
        <fullName evidence="8">Putative manganese efflux pump MntP</fullName>
    </recommendedName>
</protein>
<evidence type="ECO:0000256" key="5">
    <source>
        <dbReference type="ARBA" id="ARBA00023065"/>
    </source>
</evidence>
<keyword evidence="5 8" id="KW-0406">Ion transport</keyword>
<feature type="transmembrane region" description="Helical" evidence="8">
    <location>
        <begin position="134"/>
        <end position="155"/>
    </location>
</feature>
<keyword evidence="3 8" id="KW-0812">Transmembrane</keyword>
<evidence type="ECO:0000256" key="6">
    <source>
        <dbReference type="ARBA" id="ARBA00023136"/>
    </source>
</evidence>
<keyword evidence="4 8" id="KW-1133">Transmembrane helix</keyword>
<accession>A0ABV1DWK0</accession>
<comment type="caution">
    <text evidence="9">The sequence shown here is derived from an EMBL/GenBank/DDBJ whole genome shotgun (WGS) entry which is preliminary data.</text>
</comment>
<name>A0ABV1DWK0_9FIRM</name>
<keyword evidence="6 8" id="KW-0472">Membrane</keyword>
<comment type="function">
    <text evidence="8">Probably functions as a manganese efflux pump.</text>
</comment>
<proteinExistence type="inferred from homology"/>
<evidence type="ECO:0000256" key="1">
    <source>
        <dbReference type="ARBA" id="ARBA00022448"/>
    </source>
</evidence>
<feature type="transmembrane region" description="Helical" evidence="8">
    <location>
        <begin position="6"/>
        <end position="27"/>
    </location>
</feature>
<feature type="transmembrane region" description="Helical" evidence="8">
    <location>
        <begin position="68"/>
        <end position="86"/>
    </location>
</feature>
<dbReference type="HAMAP" id="MF_01521">
    <property type="entry name" value="MntP_pump"/>
    <property type="match status" value="1"/>
</dbReference>
<dbReference type="EMBL" id="JBBMFD010000001">
    <property type="protein sequence ID" value="MEQ2439433.1"/>
    <property type="molecule type" value="Genomic_DNA"/>
</dbReference>
<sequence>MNILSILITAVGLSMDAFAVSITNGMCTRYLRFRDALKMALSFGIFQALMPVIGYFAGITFSDKIAGIDHWVAFILLAFIGGKMIYETLKEKEVDREACQRGPLRLRMLLVLSVATSIDALAVGVSFALLNTNIWQAAGLIGLITFVICLPAAYVGKKFGTLFQRKAEVFGGVILILIGLKILIEGLLG</sequence>
<evidence type="ECO:0000313" key="9">
    <source>
        <dbReference type="EMBL" id="MEQ2439433.1"/>
    </source>
</evidence>
<keyword evidence="1 8" id="KW-0813">Transport</keyword>
<reference evidence="9 10" key="1">
    <citation type="submission" date="2024-03" db="EMBL/GenBank/DDBJ databases">
        <title>Human intestinal bacterial collection.</title>
        <authorList>
            <person name="Pauvert C."/>
            <person name="Hitch T.C.A."/>
            <person name="Clavel T."/>
        </authorList>
    </citation>
    <scope>NUCLEOTIDE SEQUENCE [LARGE SCALE GENOMIC DNA]</scope>
    <source>
        <strain evidence="9 10">CLA-JM-H44</strain>
    </source>
</reference>